<reference evidence="3 4" key="1">
    <citation type="submission" date="2012-02" db="EMBL/GenBank/DDBJ databases">
        <title>Whole genome shotgun sequence of Mobilicoccus pelagius NBRC 104925.</title>
        <authorList>
            <person name="Yoshida Y."/>
            <person name="Hosoyama A."/>
            <person name="Tsuchikane K."/>
            <person name="Katsumata H."/>
            <person name="Yamazaki S."/>
            <person name="Fujita N."/>
        </authorList>
    </citation>
    <scope>NUCLEOTIDE SEQUENCE [LARGE SCALE GENOMIC DNA]</scope>
    <source>
        <strain evidence="3 4">NBRC 104925</strain>
    </source>
</reference>
<dbReference type="PANTHER" id="PTHR33169">
    <property type="entry name" value="PADR-FAMILY TRANSCRIPTIONAL REGULATOR"/>
    <property type="match status" value="1"/>
</dbReference>
<feature type="compositionally biased region" description="Basic and acidic residues" evidence="1">
    <location>
        <begin position="114"/>
        <end position="124"/>
    </location>
</feature>
<feature type="region of interest" description="Disordered" evidence="1">
    <location>
        <begin position="104"/>
        <end position="124"/>
    </location>
</feature>
<dbReference type="eggNOG" id="COG1695">
    <property type="taxonomic scope" value="Bacteria"/>
</dbReference>
<evidence type="ECO:0000313" key="3">
    <source>
        <dbReference type="EMBL" id="GAB46906.1"/>
    </source>
</evidence>
<dbReference type="AlphaFoldDB" id="H5UME8"/>
<name>H5UME8_9MICO</name>
<organism evidence="3 4">
    <name type="scientific">Mobilicoccus pelagius NBRC 104925</name>
    <dbReference type="NCBI Taxonomy" id="1089455"/>
    <lineage>
        <taxon>Bacteria</taxon>
        <taxon>Bacillati</taxon>
        <taxon>Actinomycetota</taxon>
        <taxon>Actinomycetes</taxon>
        <taxon>Micrococcales</taxon>
        <taxon>Dermatophilaceae</taxon>
        <taxon>Mobilicoccus</taxon>
    </lineage>
</organism>
<dbReference type="Proteomes" id="UP000004367">
    <property type="component" value="Unassembled WGS sequence"/>
</dbReference>
<dbReference type="Gene3D" id="1.10.10.10">
    <property type="entry name" value="Winged helix-like DNA-binding domain superfamily/Winged helix DNA-binding domain"/>
    <property type="match status" value="1"/>
</dbReference>
<dbReference type="Pfam" id="PF03551">
    <property type="entry name" value="PadR"/>
    <property type="match status" value="1"/>
</dbReference>
<dbReference type="InterPro" id="IPR036390">
    <property type="entry name" value="WH_DNA-bd_sf"/>
</dbReference>
<dbReference type="SUPFAM" id="SSF46785">
    <property type="entry name" value="Winged helix' DNA-binding domain"/>
    <property type="match status" value="1"/>
</dbReference>
<dbReference type="EMBL" id="BAFE01000001">
    <property type="protein sequence ID" value="GAB46906.1"/>
    <property type="molecule type" value="Genomic_DNA"/>
</dbReference>
<keyword evidence="4" id="KW-1185">Reference proteome</keyword>
<sequence length="124" mass="13368">MNEVPARWPQAWVRAVLEIALLTVLEDGPAHGYALAEALADRGFGRLRGGSLYPVLARLEEAGDVTTTWEEGAGGPGRRTYAITDTGRARRATELDELAALVQALGDGPGATERSPEPRMKEER</sequence>
<dbReference type="STRING" id="1089455.MOPEL_001_00240"/>
<dbReference type="RefSeq" id="WP_009480840.1">
    <property type="nucleotide sequence ID" value="NZ_BAFE01000001.1"/>
</dbReference>
<gene>
    <name evidence="3" type="ORF">MOPEL_001_00240</name>
</gene>
<protein>
    <submittedName>
        <fullName evidence="3">Putative PadR family transcriptional regulator</fullName>
    </submittedName>
</protein>
<dbReference type="InterPro" id="IPR052509">
    <property type="entry name" value="Metal_resp_DNA-bind_regulator"/>
</dbReference>
<feature type="domain" description="Transcription regulator PadR N-terminal" evidence="2">
    <location>
        <begin position="21"/>
        <end position="91"/>
    </location>
</feature>
<comment type="caution">
    <text evidence="3">The sequence shown here is derived from an EMBL/GenBank/DDBJ whole genome shotgun (WGS) entry which is preliminary data.</text>
</comment>
<dbReference type="InterPro" id="IPR005149">
    <property type="entry name" value="Tscrpt_reg_PadR_N"/>
</dbReference>
<evidence type="ECO:0000256" key="1">
    <source>
        <dbReference type="SAM" id="MobiDB-lite"/>
    </source>
</evidence>
<evidence type="ECO:0000313" key="4">
    <source>
        <dbReference type="Proteomes" id="UP000004367"/>
    </source>
</evidence>
<evidence type="ECO:0000259" key="2">
    <source>
        <dbReference type="Pfam" id="PF03551"/>
    </source>
</evidence>
<proteinExistence type="predicted"/>
<dbReference type="InterPro" id="IPR036388">
    <property type="entry name" value="WH-like_DNA-bd_sf"/>
</dbReference>
<dbReference type="PANTHER" id="PTHR33169:SF14">
    <property type="entry name" value="TRANSCRIPTIONAL REGULATOR RV3488"/>
    <property type="match status" value="1"/>
</dbReference>
<accession>H5UME8</accession>